<keyword evidence="2" id="KW-1185">Reference proteome</keyword>
<proteinExistence type="predicted"/>
<dbReference type="EMBL" id="CAXIEN010000080">
    <property type="protein sequence ID" value="CAL1274869.1"/>
    <property type="molecule type" value="Genomic_DNA"/>
</dbReference>
<dbReference type="Proteomes" id="UP001497382">
    <property type="component" value="Unassembled WGS sequence"/>
</dbReference>
<dbReference type="AlphaFoldDB" id="A0AAV1ZSP4"/>
<evidence type="ECO:0000313" key="2">
    <source>
        <dbReference type="Proteomes" id="UP001497382"/>
    </source>
</evidence>
<accession>A0AAV1ZSP4</accession>
<comment type="caution">
    <text evidence="1">The sequence shown here is derived from an EMBL/GenBank/DDBJ whole genome shotgun (WGS) entry which is preliminary data.</text>
</comment>
<name>A0AAV1ZSP4_9ARAC</name>
<evidence type="ECO:0000313" key="1">
    <source>
        <dbReference type="EMBL" id="CAL1274869.1"/>
    </source>
</evidence>
<gene>
    <name evidence="1" type="ORF">LARSCL_LOCUS7751</name>
</gene>
<protein>
    <submittedName>
        <fullName evidence="1">Uncharacterized protein</fullName>
    </submittedName>
</protein>
<organism evidence="1 2">
    <name type="scientific">Larinioides sclopetarius</name>
    <dbReference type="NCBI Taxonomy" id="280406"/>
    <lineage>
        <taxon>Eukaryota</taxon>
        <taxon>Metazoa</taxon>
        <taxon>Ecdysozoa</taxon>
        <taxon>Arthropoda</taxon>
        <taxon>Chelicerata</taxon>
        <taxon>Arachnida</taxon>
        <taxon>Araneae</taxon>
        <taxon>Araneomorphae</taxon>
        <taxon>Entelegynae</taxon>
        <taxon>Araneoidea</taxon>
        <taxon>Araneidae</taxon>
        <taxon>Larinioides</taxon>
    </lineage>
</organism>
<sequence>MPRIRRNAYQQVSEIDKFEFDRSRIVAYGGCGLLFRDIARRTGRHPTLPCEYEINELLRVIHAGSQRPPMTDAWEDRYFVK</sequence>
<reference evidence="1 2" key="1">
    <citation type="submission" date="2024-04" db="EMBL/GenBank/DDBJ databases">
        <authorList>
            <person name="Rising A."/>
            <person name="Reimegard J."/>
            <person name="Sonavane S."/>
            <person name="Akerstrom W."/>
            <person name="Nylinder S."/>
            <person name="Hedman E."/>
            <person name="Kallberg Y."/>
        </authorList>
    </citation>
    <scope>NUCLEOTIDE SEQUENCE [LARGE SCALE GENOMIC DNA]</scope>
</reference>